<keyword evidence="2" id="KW-0472">Membrane</keyword>
<feature type="chain" id="PRO_5032919144" evidence="3">
    <location>
        <begin position="21"/>
        <end position="270"/>
    </location>
</feature>
<gene>
    <name evidence="4" type="primary">EMCN</name>
</gene>
<dbReference type="Ensembl" id="ENSMGAT00000032481.1">
    <property type="protein sequence ID" value="ENSMGAP00000023368.1"/>
    <property type="gene ID" value="ENSMGAG00000020251.1"/>
</dbReference>
<keyword evidence="2" id="KW-1133">Transmembrane helix</keyword>
<dbReference type="InterPro" id="IPR010740">
    <property type="entry name" value="Endomucin"/>
</dbReference>
<keyword evidence="5" id="KW-1185">Reference proteome</keyword>
<evidence type="ECO:0000256" key="2">
    <source>
        <dbReference type="SAM" id="Phobius"/>
    </source>
</evidence>
<name>A0A803XV22_MELGA</name>
<keyword evidence="2" id="KW-0812">Transmembrane</keyword>
<dbReference type="OrthoDB" id="9632909at2759"/>
<evidence type="ECO:0000256" key="1">
    <source>
        <dbReference type="SAM" id="MobiDB-lite"/>
    </source>
</evidence>
<dbReference type="Pfam" id="PF07010">
    <property type="entry name" value="Endomucin"/>
    <property type="match status" value="1"/>
</dbReference>
<organism evidence="4 5">
    <name type="scientific">Meleagris gallopavo</name>
    <name type="common">Wild turkey</name>
    <dbReference type="NCBI Taxonomy" id="9103"/>
    <lineage>
        <taxon>Eukaryota</taxon>
        <taxon>Metazoa</taxon>
        <taxon>Chordata</taxon>
        <taxon>Craniata</taxon>
        <taxon>Vertebrata</taxon>
        <taxon>Euteleostomi</taxon>
        <taxon>Archelosauria</taxon>
        <taxon>Archosauria</taxon>
        <taxon>Dinosauria</taxon>
        <taxon>Saurischia</taxon>
        <taxon>Theropoda</taxon>
        <taxon>Coelurosauria</taxon>
        <taxon>Aves</taxon>
        <taxon>Neognathae</taxon>
        <taxon>Galloanserae</taxon>
        <taxon>Galliformes</taxon>
        <taxon>Phasianidae</taxon>
        <taxon>Meleagridinae</taxon>
        <taxon>Meleagris</taxon>
    </lineage>
</organism>
<reference evidence="4" key="3">
    <citation type="submission" date="2025-09" db="UniProtKB">
        <authorList>
            <consortium name="Ensembl"/>
        </authorList>
    </citation>
    <scope>IDENTIFICATION</scope>
</reference>
<feature type="transmembrane region" description="Helical" evidence="2">
    <location>
        <begin position="189"/>
        <end position="211"/>
    </location>
</feature>
<dbReference type="InParanoid" id="A0A803XV22"/>
<keyword evidence="3" id="KW-0732">Signal</keyword>
<reference evidence="4" key="2">
    <citation type="submission" date="2025-08" db="UniProtKB">
        <authorList>
            <consortium name="Ensembl"/>
        </authorList>
    </citation>
    <scope>IDENTIFICATION</scope>
</reference>
<dbReference type="Proteomes" id="UP000001645">
    <property type="component" value="Chromosome 4"/>
</dbReference>
<feature type="compositionally biased region" description="Low complexity" evidence="1">
    <location>
        <begin position="127"/>
        <end position="144"/>
    </location>
</feature>
<proteinExistence type="predicted"/>
<reference evidence="4 5" key="1">
    <citation type="journal article" date="2010" name="PLoS Biol.">
        <title>Multi-platform next-generation sequencing of the domestic turkey (Meleagris gallopavo): genome assembly and analysis.</title>
        <authorList>
            <person name="Dalloul R.A."/>
            <person name="Long J.A."/>
            <person name="Zimin A.V."/>
            <person name="Aslam L."/>
            <person name="Beal K."/>
            <person name="Blomberg L.A."/>
            <person name="Bouffard P."/>
            <person name="Burt D.W."/>
            <person name="Crasta O."/>
            <person name="Crooijmans R.P."/>
            <person name="Cooper K."/>
            <person name="Coulombe R.A."/>
            <person name="De S."/>
            <person name="Delany M.E."/>
            <person name="Dodgson J.B."/>
            <person name="Dong J.J."/>
            <person name="Evans C."/>
            <person name="Frederickson K.M."/>
            <person name="Flicek P."/>
            <person name="Florea L."/>
            <person name="Folkerts O."/>
            <person name="Groenen M.A."/>
            <person name="Harkins T.T."/>
            <person name="Herrero J."/>
            <person name="Hoffmann S."/>
            <person name="Megens H.J."/>
            <person name="Jiang A."/>
            <person name="de Jong P."/>
            <person name="Kaiser P."/>
            <person name="Kim H."/>
            <person name="Kim K.W."/>
            <person name="Kim S."/>
            <person name="Langenberger D."/>
            <person name="Lee M.K."/>
            <person name="Lee T."/>
            <person name="Mane S."/>
            <person name="Marcais G."/>
            <person name="Marz M."/>
            <person name="McElroy A.P."/>
            <person name="Modise T."/>
            <person name="Nefedov M."/>
            <person name="Notredame C."/>
            <person name="Paton I.R."/>
            <person name="Payne W.S."/>
            <person name="Pertea G."/>
            <person name="Prickett D."/>
            <person name="Puiu D."/>
            <person name="Qioa D."/>
            <person name="Raineri E."/>
            <person name="Ruffier M."/>
            <person name="Salzberg S.L."/>
            <person name="Schatz M.C."/>
            <person name="Scheuring C."/>
            <person name="Schmidt C.J."/>
            <person name="Schroeder S."/>
            <person name="Searle S.M."/>
            <person name="Smith E.J."/>
            <person name="Smith J."/>
            <person name="Sonstegard T.S."/>
            <person name="Stadler P.F."/>
            <person name="Tafer H."/>
            <person name="Tu Z.J."/>
            <person name="Van Tassell C.P."/>
            <person name="Vilella A.J."/>
            <person name="Williams K.P."/>
            <person name="Yorke J.A."/>
            <person name="Zhang L."/>
            <person name="Zhang H.B."/>
            <person name="Zhang X."/>
            <person name="Zhang Y."/>
            <person name="Reed K.M."/>
        </authorList>
    </citation>
    <scope>NUCLEOTIDE SEQUENCE [LARGE SCALE GENOMIC DNA]</scope>
</reference>
<dbReference type="AlphaFoldDB" id="A0A803XV22"/>
<sequence>MELLRTVCLLLAVLCSCALGQDEILNATVSANVSTSTPKTEEEALKTTTLRATTLLATKLTATTTSAMTVSITTSYNTTTPANATESTTQHTTAQQPAQATPTARTESGNTTSAVQVNGTQSAQNESLSATTTKTGTLSPTTSLQENTTVPGTSDLSVSTLPIPTDSASTGNASEKTKALEDTNHYSSVILPIVIALIVITLSAFSLVALYRVCHKKTPDRQENGTEQAQSDKEGVKLLSVKTTSAETDYSSSISLTLSTSKHGPQLLRR</sequence>
<feature type="region of interest" description="Disordered" evidence="1">
    <location>
        <begin position="81"/>
        <end position="176"/>
    </location>
</feature>
<feature type="signal peptide" evidence="3">
    <location>
        <begin position="1"/>
        <end position="20"/>
    </location>
</feature>
<dbReference type="PROSITE" id="PS51257">
    <property type="entry name" value="PROKAR_LIPOPROTEIN"/>
    <property type="match status" value="1"/>
</dbReference>
<dbReference type="GeneTree" id="ENSGT00390000012139"/>
<dbReference type="PANTHER" id="PTHR15869:SF0">
    <property type="entry name" value="ENDOMUCIN"/>
    <property type="match status" value="1"/>
</dbReference>
<accession>A0A803XV22</accession>
<evidence type="ECO:0000313" key="5">
    <source>
        <dbReference type="Proteomes" id="UP000001645"/>
    </source>
</evidence>
<evidence type="ECO:0000313" key="4">
    <source>
        <dbReference type="Ensembl" id="ENSMGAP00000023368.1"/>
    </source>
</evidence>
<feature type="compositionally biased region" description="Polar residues" evidence="1">
    <location>
        <begin position="145"/>
        <end position="174"/>
    </location>
</feature>
<dbReference type="PANTHER" id="PTHR15869">
    <property type="entry name" value="ENDOMUCIN-RELATED"/>
    <property type="match status" value="1"/>
</dbReference>
<feature type="compositionally biased region" description="Polar residues" evidence="1">
    <location>
        <begin position="107"/>
        <end position="126"/>
    </location>
</feature>
<protein>
    <submittedName>
        <fullName evidence="4">Endomucin</fullName>
    </submittedName>
</protein>
<evidence type="ECO:0000256" key="3">
    <source>
        <dbReference type="SAM" id="SignalP"/>
    </source>
</evidence>
<feature type="compositionally biased region" description="Low complexity" evidence="1">
    <location>
        <begin position="81"/>
        <end position="106"/>
    </location>
</feature>